<dbReference type="Gene3D" id="2.60.200.20">
    <property type="match status" value="1"/>
</dbReference>
<gene>
    <name evidence="2" type="primary">PLEST009243</name>
    <name evidence="2" type="ORF">PLESTB_001202300</name>
</gene>
<keyword evidence="3" id="KW-1185">Reference proteome</keyword>
<dbReference type="OrthoDB" id="567372at2759"/>
<protein>
    <recommendedName>
        <fullName evidence="1">FHA domain-containing protein</fullName>
    </recommendedName>
</protein>
<organism evidence="2 3">
    <name type="scientific">Pleodorina starrii</name>
    <dbReference type="NCBI Taxonomy" id="330485"/>
    <lineage>
        <taxon>Eukaryota</taxon>
        <taxon>Viridiplantae</taxon>
        <taxon>Chlorophyta</taxon>
        <taxon>core chlorophytes</taxon>
        <taxon>Chlorophyceae</taxon>
        <taxon>CS clade</taxon>
        <taxon>Chlamydomonadales</taxon>
        <taxon>Volvocaceae</taxon>
        <taxon>Pleodorina</taxon>
    </lineage>
</organism>
<dbReference type="EMBL" id="BRXU01000018">
    <property type="protein sequence ID" value="GLC57235.1"/>
    <property type="molecule type" value="Genomic_DNA"/>
</dbReference>
<feature type="domain" description="FHA" evidence="1">
    <location>
        <begin position="54"/>
        <end position="124"/>
    </location>
</feature>
<dbReference type="SUPFAM" id="SSF49879">
    <property type="entry name" value="SMAD/FHA domain"/>
    <property type="match status" value="1"/>
</dbReference>
<dbReference type="Pfam" id="PF00498">
    <property type="entry name" value="FHA"/>
    <property type="match status" value="1"/>
</dbReference>
<accession>A0A9W6BSN8</accession>
<evidence type="ECO:0000313" key="3">
    <source>
        <dbReference type="Proteomes" id="UP001165080"/>
    </source>
</evidence>
<evidence type="ECO:0000313" key="2">
    <source>
        <dbReference type="EMBL" id="GLC57235.1"/>
    </source>
</evidence>
<dbReference type="Proteomes" id="UP001165080">
    <property type="component" value="Unassembled WGS sequence"/>
</dbReference>
<reference evidence="2 3" key="1">
    <citation type="journal article" date="2023" name="Commun. Biol.">
        <title>Reorganization of the ancestral sex-determining regions during the evolution of trioecy in Pleodorina starrii.</title>
        <authorList>
            <person name="Takahashi K."/>
            <person name="Suzuki S."/>
            <person name="Kawai-Toyooka H."/>
            <person name="Yamamoto K."/>
            <person name="Hamaji T."/>
            <person name="Ootsuki R."/>
            <person name="Yamaguchi H."/>
            <person name="Kawachi M."/>
            <person name="Higashiyama T."/>
            <person name="Nozaki H."/>
        </authorList>
    </citation>
    <scope>NUCLEOTIDE SEQUENCE [LARGE SCALE GENOMIC DNA]</scope>
    <source>
        <strain evidence="2 3">NIES-4479</strain>
    </source>
</reference>
<dbReference type="InterPro" id="IPR000253">
    <property type="entry name" value="FHA_dom"/>
</dbReference>
<dbReference type="AlphaFoldDB" id="A0A9W6BSN8"/>
<comment type="caution">
    <text evidence="2">The sequence shown here is derived from an EMBL/GenBank/DDBJ whole genome shotgun (WGS) entry which is preliminary data.</text>
</comment>
<evidence type="ECO:0000259" key="1">
    <source>
        <dbReference type="Pfam" id="PF00498"/>
    </source>
</evidence>
<dbReference type="InterPro" id="IPR008984">
    <property type="entry name" value="SMAD_FHA_dom_sf"/>
</dbReference>
<proteinExistence type="predicted"/>
<dbReference type="CDD" id="cd00060">
    <property type="entry name" value="FHA"/>
    <property type="match status" value="1"/>
</dbReference>
<name>A0A9W6BSN8_9CHLO</name>
<sequence length="165" mass="17495">MRISSAQSAKHGACLERLRASARPRRLHSLHVAAAFTLTDRHGKSTTYSKAQNIIGSSPSCDIKIDGAQVAAEHAAIIQKGKQTFLKPLVGESMLDDSLSWKDGVALRPGVSYLLATGCSLAFGTSERSFTIQFEEGSGSNPLVEMMMKGMLANSSGEVKKALGG</sequence>